<feature type="transmembrane region" description="Helical" evidence="1">
    <location>
        <begin position="95"/>
        <end position="118"/>
    </location>
</feature>
<dbReference type="Proteomes" id="UP000182598">
    <property type="component" value="Unassembled WGS sequence"/>
</dbReference>
<keyword evidence="1" id="KW-1133">Transmembrane helix</keyword>
<dbReference type="AlphaFoldDB" id="A0A0K6H3G0"/>
<dbReference type="RefSeq" id="WP_055438882.1">
    <property type="nucleotide sequence ID" value="NZ_CYHB01000003.1"/>
</dbReference>
<evidence type="ECO:0000256" key="1">
    <source>
        <dbReference type="SAM" id="Phobius"/>
    </source>
</evidence>
<organism evidence="2 3">
    <name type="scientific">Pseudidiomarina woesei</name>
    <dbReference type="NCBI Taxonomy" id="1381080"/>
    <lineage>
        <taxon>Bacteria</taxon>
        <taxon>Pseudomonadati</taxon>
        <taxon>Pseudomonadota</taxon>
        <taxon>Gammaproteobacteria</taxon>
        <taxon>Alteromonadales</taxon>
        <taxon>Idiomarinaceae</taxon>
        <taxon>Pseudidiomarina</taxon>
    </lineage>
</organism>
<accession>A0A0K6H3G0</accession>
<dbReference type="OrthoDB" id="6232478at2"/>
<keyword evidence="1" id="KW-0472">Membrane</keyword>
<keyword evidence="3" id="KW-1185">Reference proteome</keyword>
<evidence type="ECO:0000313" key="3">
    <source>
        <dbReference type="Proteomes" id="UP000182598"/>
    </source>
</evidence>
<name>A0A0K6H3G0_9GAMM</name>
<gene>
    <name evidence="2" type="ORF">Ga0061064_1210</name>
</gene>
<reference evidence="3" key="1">
    <citation type="submission" date="2015-08" db="EMBL/GenBank/DDBJ databases">
        <authorList>
            <person name="Varghese N."/>
        </authorList>
    </citation>
    <scope>NUCLEOTIDE SEQUENCE [LARGE SCALE GENOMIC DNA]</scope>
    <source>
        <strain evidence="3">DSM 27808</strain>
    </source>
</reference>
<dbReference type="EMBL" id="CYHB01000003">
    <property type="protein sequence ID" value="CUA85435.1"/>
    <property type="molecule type" value="Genomic_DNA"/>
</dbReference>
<sequence>MLKLLIVGGLVVLLGFTFGPPKYVVFAEQQAVIETPYGQQTAYLAWHINRWIPIQALAELVWYVPEVDSEVALTPQQLRETKVPFAVPGGFVKTYLWWLLPPFFWGLHKLLSVGFFALRQVQSHKRNFYLAERRNTIIAYENFLKLTKDVPYKPFRLRRKAKQAREQLYENYIQSLSRSSLNDEERVFNGAVAKMLAFNRDHQQRFLPLKLQMEPGVLALTRGEYKKFMKFEGYFEERMSQSAKQWLLELHGSGVPSMSELYENWDGRARSCAKAILTARQWRPLTDLREGFKTYVSDTLFRTLGRAQSQRQRDDLVRHAEAYLTYSVYRYMPVDARLNDYEQEFKRLIGKRIARAISSLFPQEISTNGVKPDLFLNPSFRNDSHVAKLNIELVFENKVMPDGMPMLSNSLYLVLPGEPPQRQLELEAKLTTKAKEAE</sequence>
<evidence type="ECO:0000313" key="2">
    <source>
        <dbReference type="EMBL" id="CUA85435.1"/>
    </source>
</evidence>
<keyword evidence="1" id="KW-0812">Transmembrane</keyword>
<protein>
    <submittedName>
        <fullName evidence="2">Uncharacterized protein</fullName>
    </submittedName>
</protein>
<proteinExistence type="predicted"/>